<organism evidence="3 5">
    <name type="scientific">Deinococcus lacus</name>
    <dbReference type="NCBI Taxonomy" id="392561"/>
    <lineage>
        <taxon>Bacteria</taxon>
        <taxon>Thermotogati</taxon>
        <taxon>Deinococcota</taxon>
        <taxon>Deinococci</taxon>
        <taxon>Deinococcales</taxon>
        <taxon>Deinococcaceae</taxon>
        <taxon>Deinococcus</taxon>
    </lineage>
</organism>
<dbReference type="InterPro" id="IPR002716">
    <property type="entry name" value="PIN_dom"/>
</dbReference>
<dbReference type="Pfam" id="PF13470">
    <property type="entry name" value="PIN_3"/>
    <property type="match status" value="1"/>
</dbReference>
<reference evidence="5" key="2">
    <citation type="journal article" date="2019" name="Int. J. Syst. Evol. Microbiol.">
        <title>The Global Catalogue of Microorganisms (GCM) 10K type strain sequencing project: providing services to taxonomists for standard genome sequencing and annotation.</title>
        <authorList>
            <consortium name="The Broad Institute Genomics Platform"/>
            <consortium name="The Broad Institute Genome Sequencing Center for Infectious Disease"/>
            <person name="Wu L."/>
            <person name="Ma J."/>
        </authorList>
    </citation>
    <scope>NUCLEOTIDE SEQUENCE [LARGE SCALE GENOMIC DNA]</scope>
    <source>
        <strain evidence="5">CGMCC 1.15772</strain>
    </source>
</reference>
<dbReference type="EMBL" id="JBHSWD010000006">
    <property type="protein sequence ID" value="MFC6593198.1"/>
    <property type="molecule type" value="Genomic_DNA"/>
</dbReference>
<name>A0ABW1YHQ7_9DEIO</name>
<gene>
    <name evidence="3" type="ORF">ACFP81_14625</name>
    <name evidence="4" type="ORF">ACFP81_15030</name>
</gene>
<dbReference type="InterPro" id="IPR058652">
    <property type="entry name" value="VapC50_C"/>
</dbReference>
<evidence type="ECO:0000259" key="2">
    <source>
        <dbReference type="Pfam" id="PF26343"/>
    </source>
</evidence>
<dbReference type="EMBL" id="JBHSWD010000006">
    <property type="protein sequence ID" value="MFC6593125.1"/>
    <property type="molecule type" value="Genomic_DNA"/>
</dbReference>
<protein>
    <submittedName>
        <fullName evidence="3">PIN domain-containing protein</fullName>
    </submittedName>
</protein>
<keyword evidence="5" id="KW-1185">Reference proteome</keyword>
<accession>A0ABW1YHQ7</accession>
<dbReference type="Proteomes" id="UP001596297">
    <property type="component" value="Unassembled WGS sequence"/>
</dbReference>
<comment type="caution">
    <text evidence="3">The sequence shown here is derived from an EMBL/GenBank/DDBJ whole genome shotgun (WGS) entry which is preliminary data.</text>
</comment>
<reference evidence="3" key="3">
    <citation type="submission" date="2024-09" db="EMBL/GenBank/DDBJ databases">
        <authorList>
            <person name="Sun Q."/>
            <person name="Mori K."/>
        </authorList>
    </citation>
    <scope>NUCLEOTIDE SEQUENCE</scope>
    <source>
        <strain evidence="3">NBRC 112440</strain>
    </source>
</reference>
<reference evidence="3" key="1">
    <citation type="journal article" date="2014" name="Int. J. Syst. Evol. Microbiol.">
        <title>Complete genome of a new Firmicutes species belonging to the dominant human colonic microbiota ('Ruminococcus bicirculans') reveals two chromosomes and a selective capacity to utilize plant glucans.</title>
        <authorList>
            <consortium name="NISC Comparative Sequencing Program"/>
            <person name="Wegmann U."/>
            <person name="Louis P."/>
            <person name="Goesmann A."/>
            <person name="Henrissat B."/>
            <person name="Duncan S.H."/>
            <person name="Flint H.J."/>
        </authorList>
    </citation>
    <scope>NUCLEOTIDE SEQUENCE</scope>
    <source>
        <strain evidence="3">NBRC 112440</strain>
    </source>
</reference>
<feature type="domain" description="VapC50 C-terminal" evidence="2">
    <location>
        <begin position="85"/>
        <end position="137"/>
    </location>
</feature>
<evidence type="ECO:0000313" key="3">
    <source>
        <dbReference type="EMBL" id="MFC6593125.1"/>
    </source>
</evidence>
<evidence type="ECO:0000313" key="5">
    <source>
        <dbReference type="Proteomes" id="UP001596297"/>
    </source>
</evidence>
<dbReference type="Pfam" id="PF26343">
    <property type="entry name" value="VapC50_C"/>
    <property type="match status" value="1"/>
</dbReference>
<evidence type="ECO:0000259" key="1">
    <source>
        <dbReference type="Pfam" id="PF13470"/>
    </source>
</evidence>
<evidence type="ECO:0000313" key="4">
    <source>
        <dbReference type="EMBL" id="MFC6593198.1"/>
    </source>
</evidence>
<sequence length="142" mass="15591">MLYLVDDAGYSEATMTRTQERMEAAFPAANVSGYEALLPDLQLPDPNDRHVLAAALQARADILVTFNLKDFFKDTLPPSLVVQHPDEVLSHLLETNPEGCHIALTKLVSSLKNPPMTLASIASALERNQMPESASRLYTLSI</sequence>
<feature type="domain" description="PIN" evidence="1">
    <location>
        <begin position="31"/>
        <end position="68"/>
    </location>
</feature>
<proteinExistence type="predicted"/>